<dbReference type="Pfam" id="PF00245">
    <property type="entry name" value="Alk_phosphatase"/>
    <property type="match status" value="1"/>
</dbReference>
<dbReference type="RefSeq" id="WP_271186143.1">
    <property type="nucleotide sequence ID" value="NZ_BSFE01000003.1"/>
</dbReference>
<feature type="binding site" evidence="8">
    <location>
        <position position="175"/>
    </location>
    <ligand>
        <name>Mg(2+)</name>
        <dbReference type="ChEBI" id="CHEBI:18420"/>
    </ligand>
</feature>
<dbReference type="SMART" id="SM00098">
    <property type="entry name" value="alkPPc"/>
    <property type="match status" value="1"/>
</dbReference>
<dbReference type="InterPro" id="IPR018299">
    <property type="entry name" value="Alkaline_phosphatase_AS"/>
</dbReference>
<feature type="binding site" evidence="8">
    <location>
        <position position="320"/>
    </location>
    <ligand>
        <name>Mg(2+)</name>
        <dbReference type="ChEBI" id="CHEBI:18420"/>
    </ligand>
</feature>
<comment type="caution">
    <text evidence="11">The sequence shown here is derived from an EMBL/GenBank/DDBJ whole genome shotgun (WGS) entry which is preliminary data.</text>
</comment>
<comment type="cofactor">
    <cofactor evidence="8">
        <name>Mg(2+)</name>
        <dbReference type="ChEBI" id="CHEBI:18420"/>
    </cofactor>
    <text evidence="8">Binds 1 Mg(2+) ion.</text>
</comment>
<feature type="binding site" evidence="8">
    <location>
        <position position="366"/>
    </location>
    <ligand>
        <name>Zn(2+)</name>
        <dbReference type="ChEBI" id="CHEBI:29105"/>
        <label>2</label>
    </ligand>
</feature>
<name>A0A9W6MN36_9PROT</name>
<feature type="binding site" evidence="8">
    <location>
        <position position="325"/>
    </location>
    <ligand>
        <name>Zn(2+)</name>
        <dbReference type="ChEBI" id="CHEBI:29105"/>
        <label>2</label>
    </ligand>
</feature>
<sequence length="498" mass="52932">MHIKSFGPAVVLGVFLAGAASAATLQDTGNDGDNWQRARAELDRRMAVDVRPQQARNVILFIADGMSIPTISAARIYGGEQAGDGETHTLSFEAFPSTALVRTYNTDAQVADSASTATALVTGHKTRSGAISVRADQFLDACAPGADLPPTLVELAERRGLATGIVSTARLTHATPATLYAHSLIRSWEADSDMRPEGVAAGCVDIAAQLLAFDEGDGIELALGGGRARFLPEAEGGVRADGRNLIAEWQANDRVAVTDAAGFRALDPAAGAPVLGLFSDSHMAYEADRSEADEPSLAEMTAFAIDRLSRNEDGYVLMVEAGRVDHAHHATNAYRALTDMQAFDAAIAAALERVDLDETLIVVTADHGHTMTFSGYPGRGNPILGLVRRANPYEPGTEPQLTLDETGRPYTTLGYQNGPNVRAHEGEPLDEETVMAPDYLQETAVELSNETHSGADVALYATGPRAHWFGGSIEQNTVFHLISAALGWPRDEDETAVE</sequence>
<feature type="binding site" evidence="8">
    <location>
        <position position="329"/>
    </location>
    <ligand>
        <name>Zn(2+)</name>
        <dbReference type="ChEBI" id="CHEBI:29105"/>
        <label>2</label>
    </ligand>
</feature>
<feature type="binding site" evidence="8">
    <location>
        <position position="64"/>
    </location>
    <ligand>
        <name>Mg(2+)</name>
        <dbReference type="ChEBI" id="CHEBI:18420"/>
    </ligand>
</feature>
<keyword evidence="12" id="KW-1185">Reference proteome</keyword>
<keyword evidence="5 8" id="KW-0862">Zinc</keyword>
<dbReference type="GO" id="GO:0004035">
    <property type="term" value="F:alkaline phosphatase activity"/>
    <property type="evidence" value="ECO:0007669"/>
    <property type="project" value="TreeGrafter"/>
</dbReference>
<dbReference type="PANTHER" id="PTHR11596">
    <property type="entry name" value="ALKALINE PHOSPHATASE"/>
    <property type="match status" value="1"/>
</dbReference>
<evidence type="ECO:0000256" key="5">
    <source>
        <dbReference type="ARBA" id="ARBA00022833"/>
    </source>
</evidence>
<feature type="signal peptide" evidence="10">
    <location>
        <begin position="1"/>
        <end position="22"/>
    </location>
</feature>
<feature type="active site" description="Phosphoserine intermediate" evidence="7">
    <location>
        <position position="113"/>
    </location>
</feature>
<dbReference type="PRINTS" id="PR00113">
    <property type="entry name" value="ALKPHPHTASE"/>
</dbReference>
<evidence type="ECO:0000256" key="8">
    <source>
        <dbReference type="PIRSR" id="PIRSR601952-2"/>
    </source>
</evidence>
<keyword evidence="3 8" id="KW-0479">Metal-binding</keyword>
<feature type="binding site" evidence="8">
    <location>
        <position position="367"/>
    </location>
    <ligand>
        <name>Zn(2+)</name>
        <dbReference type="ChEBI" id="CHEBI:29105"/>
        <label>2</label>
    </ligand>
</feature>
<dbReference type="AlphaFoldDB" id="A0A9W6MN36"/>
<keyword evidence="4" id="KW-0378">Hydrolase</keyword>
<evidence type="ECO:0000256" key="9">
    <source>
        <dbReference type="RuleBase" id="RU003946"/>
    </source>
</evidence>
<dbReference type="Gene3D" id="3.40.720.10">
    <property type="entry name" value="Alkaline Phosphatase, subunit A"/>
    <property type="match status" value="1"/>
</dbReference>
<evidence type="ECO:0000256" key="4">
    <source>
        <dbReference type="ARBA" id="ARBA00022801"/>
    </source>
</evidence>
<keyword evidence="2" id="KW-0597">Phosphoprotein</keyword>
<reference evidence="11" key="2">
    <citation type="submission" date="2023-01" db="EMBL/GenBank/DDBJ databases">
        <authorList>
            <person name="Sun Q."/>
            <person name="Evtushenko L."/>
        </authorList>
    </citation>
    <scope>NUCLEOTIDE SEQUENCE</scope>
    <source>
        <strain evidence="11">VKM B-1513</strain>
    </source>
</reference>
<organism evidence="11 12">
    <name type="scientific">Maricaulis virginensis</name>
    <dbReference type="NCBI Taxonomy" id="144022"/>
    <lineage>
        <taxon>Bacteria</taxon>
        <taxon>Pseudomonadati</taxon>
        <taxon>Pseudomonadota</taxon>
        <taxon>Alphaproteobacteria</taxon>
        <taxon>Maricaulales</taxon>
        <taxon>Maricaulaceae</taxon>
        <taxon>Maricaulis</taxon>
    </lineage>
</organism>
<dbReference type="PROSITE" id="PS00123">
    <property type="entry name" value="ALKALINE_PHOSPHATASE"/>
    <property type="match status" value="1"/>
</dbReference>
<keyword evidence="6 8" id="KW-0460">Magnesium</keyword>
<dbReference type="GO" id="GO:0046872">
    <property type="term" value="F:metal ion binding"/>
    <property type="evidence" value="ECO:0007669"/>
    <property type="project" value="UniProtKB-KW"/>
</dbReference>
<evidence type="ECO:0000313" key="12">
    <source>
        <dbReference type="Proteomes" id="UP001143486"/>
    </source>
</evidence>
<evidence type="ECO:0000256" key="7">
    <source>
        <dbReference type="PIRSR" id="PIRSR601952-1"/>
    </source>
</evidence>
<keyword evidence="10" id="KW-0732">Signal</keyword>
<proteinExistence type="inferred from homology"/>
<protein>
    <submittedName>
        <fullName evidence="11">Alkaline phosphatase</fullName>
    </submittedName>
</protein>
<dbReference type="SUPFAM" id="SSF53649">
    <property type="entry name" value="Alkaline phosphatase-like"/>
    <property type="match status" value="1"/>
</dbReference>
<accession>A0A9W6MN36</accession>
<dbReference type="Proteomes" id="UP001143486">
    <property type="component" value="Unassembled WGS sequence"/>
</dbReference>
<comment type="cofactor">
    <cofactor evidence="8">
        <name>Zn(2+)</name>
        <dbReference type="ChEBI" id="CHEBI:29105"/>
    </cofactor>
    <text evidence="8">Binds 2 Zn(2+) ions.</text>
</comment>
<evidence type="ECO:0000256" key="2">
    <source>
        <dbReference type="ARBA" id="ARBA00022553"/>
    </source>
</evidence>
<evidence type="ECO:0000256" key="6">
    <source>
        <dbReference type="ARBA" id="ARBA00022842"/>
    </source>
</evidence>
<comment type="similarity">
    <text evidence="1 9">Belongs to the alkaline phosphatase family.</text>
</comment>
<dbReference type="EMBL" id="BSFE01000003">
    <property type="protein sequence ID" value="GLK51777.1"/>
    <property type="molecule type" value="Genomic_DNA"/>
</dbReference>
<feature type="binding site" evidence="8">
    <location>
        <position position="64"/>
    </location>
    <ligand>
        <name>Zn(2+)</name>
        <dbReference type="ChEBI" id="CHEBI:29105"/>
        <label>2</label>
    </ligand>
</feature>
<evidence type="ECO:0000256" key="1">
    <source>
        <dbReference type="ARBA" id="ARBA00005984"/>
    </source>
</evidence>
<evidence type="ECO:0000256" key="10">
    <source>
        <dbReference type="SAM" id="SignalP"/>
    </source>
</evidence>
<evidence type="ECO:0000313" key="11">
    <source>
        <dbReference type="EMBL" id="GLK51777.1"/>
    </source>
</evidence>
<gene>
    <name evidence="11" type="primary">phoA</name>
    <name evidence="11" type="ORF">GCM10017621_12850</name>
</gene>
<evidence type="ECO:0000256" key="3">
    <source>
        <dbReference type="ARBA" id="ARBA00022723"/>
    </source>
</evidence>
<reference evidence="11" key="1">
    <citation type="journal article" date="2014" name="Int. J. Syst. Evol. Microbiol.">
        <title>Complete genome sequence of Corynebacterium casei LMG S-19264T (=DSM 44701T), isolated from a smear-ripened cheese.</title>
        <authorList>
            <consortium name="US DOE Joint Genome Institute (JGI-PGF)"/>
            <person name="Walter F."/>
            <person name="Albersmeier A."/>
            <person name="Kalinowski J."/>
            <person name="Ruckert C."/>
        </authorList>
    </citation>
    <scope>NUCLEOTIDE SEQUENCE</scope>
    <source>
        <strain evidence="11">VKM B-1513</strain>
    </source>
</reference>
<feature type="binding site" evidence="8">
    <location>
        <position position="173"/>
    </location>
    <ligand>
        <name>Mg(2+)</name>
        <dbReference type="ChEBI" id="CHEBI:18420"/>
    </ligand>
</feature>
<dbReference type="InterPro" id="IPR017850">
    <property type="entry name" value="Alkaline_phosphatase_core_sf"/>
</dbReference>
<dbReference type="InterPro" id="IPR001952">
    <property type="entry name" value="Alkaline_phosphatase"/>
</dbReference>
<feature type="chain" id="PRO_5040782530" evidence="10">
    <location>
        <begin position="23"/>
        <end position="498"/>
    </location>
</feature>
<dbReference type="PANTHER" id="PTHR11596:SF5">
    <property type="entry name" value="ALKALINE PHOSPHATASE"/>
    <property type="match status" value="1"/>
</dbReference>
<feature type="binding site" evidence="8">
    <location>
        <position position="452"/>
    </location>
    <ligand>
        <name>Zn(2+)</name>
        <dbReference type="ChEBI" id="CHEBI:29105"/>
        <label>2</label>
    </ligand>
</feature>
<dbReference type="CDD" id="cd16012">
    <property type="entry name" value="ALP"/>
    <property type="match status" value="1"/>
</dbReference>